<organism evidence="2 3">
    <name type="scientific">Albugo candida</name>
    <dbReference type="NCBI Taxonomy" id="65357"/>
    <lineage>
        <taxon>Eukaryota</taxon>
        <taxon>Sar</taxon>
        <taxon>Stramenopiles</taxon>
        <taxon>Oomycota</taxon>
        <taxon>Peronosporomycetes</taxon>
        <taxon>Albuginales</taxon>
        <taxon>Albuginaceae</taxon>
        <taxon>Albugo</taxon>
    </lineage>
</organism>
<dbReference type="SUPFAM" id="SSF50156">
    <property type="entry name" value="PDZ domain-like"/>
    <property type="match status" value="1"/>
</dbReference>
<feature type="compositionally biased region" description="Polar residues" evidence="1">
    <location>
        <begin position="611"/>
        <end position="638"/>
    </location>
</feature>
<protein>
    <recommendedName>
        <fullName evidence="4">PDZ domain-containing protein</fullName>
    </recommendedName>
</protein>
<feature type="region of interest" description="Disordered" evidence="1">
    <location>
        <begin position="792"/>
        <end position="823"/>
    </location>
</feature>
<dbReference type="InterPro" id="IPR036034">
    <property type="entry name" value="PDZ_sf"/>
</dbReference>
<accession>A0A024FY30</accession>
<evidence type="ECO:0000256" key="1">
    <source>
        <dbReference type="SAM" id="MobiDB-lite"/>
    </source>
</evidence>
<feature type="compositionally biased region" description="Basic and acidic residues" evidence="1">
    <location>
        <begin position="256"/>
        <end position="266"/>
    </location>
</feature>
<dbReference type="InParanoid" id="A0A024FY30"/>
<feature type="compositionally biased region" description="Basic and acidic residues" evidence="1">
    <location>
        <begin position="356"/>
        <end position="378"/>
    </location>
</feature>
<feature type="compositionally biased region" description="Polar residues" evidence="1">
    <location>
        <begin position="793"/>
        <end position="802"/>
    </location>
</feature>
<feature type="region of interest" description="Disordered" evidence="1">
    <location>
        <begin position="222"/>
        <end position="300"/>
    </location>
</feature>
<feature type="region of interest" description="Disordered" evidence="1">
    <location>
        <begin position="656"/>
        <end position="677"/>
    </location>
</feature>
<proteinExistence type="predicted"/>
<evidence type="ECO:0000313" key="3">
    <source>
        <dbReference type="Proteomes" id="UP000053237"/>
    </source>
</evidence>
<feature type="compositionally biased region" description="Polar residues" evidence="1">
    <location>
        <begin position="658"/>
        <end position="677"/>
    </location>
</feature>
<reference evidence="2 3" key="1">
    <citation type="submission" date="2012-05" db="EMBL/GenBank/DDBJ databases">
        <title>Recombination and specialization in a pathogen metapopulation.</title>
        <authorList>
            <person name="Gardiner A."/>
            <person name="Kemen E."/>
            <person name="Schultz-Larsen T."/>
            <person name="MacLean D."/>
            <person name="Van Oosterhout C."/>
            <person name="Jones J.D.G."/>
        </authorList>
    </citation>
    <scope>NUCLEOTIDE SEQUENCE [LARGE SCALE GENOMIC DNA]</scope>
    <source>
        <strain evidence="2 3">Ac Nc2</strain>
    </source>
</reference>
<dbReference type="CDD" id="cd00136">
    <property type="entry name" value="PDZ_canonical"/>
    <property type="match status" value="1"/>
</dbReference>
<feature type="region of interest" description="Disordered" evidence="1">
    <location>
        <begin position="326"/>
        <end position="407"/>
    </location>
</feature>
<name>A0A024FY30_9STRA</name>
<dbReference type="Proteomes" id="UP000053237">
    <property type="component" value="Unassembled WGS sequence"/>
</dbReference>
<dbReference type="AlphaFoldDB" id="A0A024FY30"/>
<feature type="region of interest" description="Disordered" evidence="1">
    <location>
        <begin position="609"/>
        <end position="641"/>
    </location>
</feature>
<keyword evidence="3" id="KW-1185">Reference proteome</keyword>
<dbReference type="EMBL" id="CAIX01000001">
    <property type="protein sequence ID" value="CCI39227.1"/>
    <property type="molecule type" value="Genomic_DNA"/>
</dbReference>
<dbReference type="OrthoDB" id="165498at2759"/>
<evidence type="ECO:0000313" key="2">
    <source>
        <dbReference type="EMBL" id="CCI39227.1"/>
    </source>
</evidence>
<feature type="compositionally biased region" description="Low complexity" evidence="1">
    <location>
        <begin position="341"/>
        <end position="351"/>
    </location>
</feature>
<dbReference type="Gene3D" id="2.30.42.10">
    <property type="match status" value="1"/>
</dbReference>
<comment type="caution">
    <text evidence="2">The sequence shown here is derived from an EMBL/GenBank/DDBJ whole genome shotgun (WGS) entry which is preliminary data.</text>
</comment>
<gene>
    <name evidence="2" type="ORF">BN9_000100</name>
</gene>
<feature type="compositionally biased region" description="Basic and acidic residues" evidence="1">
    <location>
        <begin position="222"/>
        <end position="248"/>
    </location>
</feature>
<sequence>MSLIYAPDHSSSLIGKRLCKAFASRSFWASVVSAYKIDQAIFYKIYFDDGDVDILSEEEVLADIAKAKRSQVTDYTPTKDAGHSFRQCAQQQVLKRSRDHPSSDSNIRHIKLWGQRLYTIIRSVGENIYIESFQRTNDGEPGEVEASGKVFIGDRLVSIDKRKLNGLSISEVSKIVRNSKRPIVLTFDCCASKAVAEIFTRPKVSEASEQVAKKSRLCEHKRGIEEDAVDDKPVSEEKSHADSEETEKLGSVSSNEAKKPQSDNESLHASQAAGSSGIRIAPKKHENAAATPAEVPTSIADDTDNRCCVAHPAESMDRIVQNCHSSLSESGCDETSKAEAKSSSCSTSSKSVQGHWIKDPKKGYGEEQRESIGHTSEHRNKRTTPISESGIGDQVQRSTPKQKEHKGANIVAVGTMDRAEQPSVTTAAKVACKPLPSIEELNRHRLDNGTGNVEPANAVNICQAHASQVNSMMQTSTTNPKPTLSVQSAHHGGSINPASNTSKYGAVMNPIPIQKNSAVSSGHITVRGHHLSMQDSTYQSRVAEQRTAFVKNNVSIMPMTVAHQRTMTTSNHTQGTPDERAILANESQQRDVPSGHQNVSLPVQKDHVHPVTSQLSTQRLNSTQQSSSTRPHGSQQHGMISGQHHIPVPVHRDHAHPVSTQLSAQRTNSTQQSLGTRSHYNSIEVSQEFLSGFSGKSPAIPFALQNTVMRPGQTQQVDARPTGIGLKPTHWQQVEIATRTSQDKATGNVLPAFKPRHHITDARLQVLARGNNSHSSAECREKHNSIRVKLPQSDLSTTSQEASVVRHHEPAGDGRTVSPHQSRTASLNKTIILEPIPAWNHYDYTAVSIRMSRLYVKLATFQEQVILTAFLKGANNECGEIEQSGQVLLGDVLVAINGNSLKSVTSPHQIAKLVTGLPRPFQVYFRRAMWEELQH</sequence>
<evidence type="ECO:0008006" key="4">
    <source>
        <dbReference type="Google" id="ProtNLM"/>
    </source>
</evidence>